<dbReference type="Gene3D" id="3.40.50.12780">
    <property type="entry name" value="N-terminal domain of ligase-like"/>
    <property type="match status" value="1"/>
</dbReference>
<sequence length="498" mass="52898">MTPDAFGSATGERSIGDLVADRARRRPEDVVVVDARTGTTMTARALATAAAALARRLQVIGVSRDDLVTVSMPTTIDAVVATVAVWTAGATPLPVDPRMSVTERRHLDALACPTAVIGHRPPGSALPCVPAGDVPTTPAPSTDTVATSGIAARSWKATTTSGSTGTRKIVRSTAPARFDPDRPIADFLPRRSVQLITSDLWHSAAFTYAMRGVMTDHRIVLATGMPVAELPDVIRRHEVTWALASPTLLRRLVRVPASTRADLPTLQTVLHIGGPCDPADKQALIDWLGAERVVEVYASSESFGLTMIRGDEWLRRPGSVGRGVGDTAISIRDDAGRTLPAGEVGTVWMRRGGPPRYDYVGGRSARTADGWDTAGDLGFLDQDGYLHLVGRATDRIPCGERTVDLAAVEAELMTHAAVADCVVHPADGGRPALHAVVDIDGSDDGVDASVRTFAHAVLGRHCAAGRIDVQRRPIRDSAGKVRRTVRTPKPRGNTRVSL</sequence>
<gene>
    <name evidence="3" type="ORF">ACFQ04_18185</name>
</gene>
<dbReference type="SUPFAM" id="SSF56801">
    <property type="entry name" value="Acetyl-CoA synthetase-like"/>
    <property type="match status" value="1"/>
</dbReference>
<accession>A0ABW3GDE6</accession>
<keyword evidence="4" id="KW-1185">Reference proteome</keyword>
<reference evidence="4" key="1">
    <citation type="journal article" date="2019" name="Int. J. Syst. Evol. Microbiol.">
        <title>The Global Catalogue of Microorganisms (GCM) 10K type strain sequencing project: providing services to taxonomists for standard genome sequencing and annotation.</title>
        <authorList>
            <consortium name="The Broad Institute Genomics Platform"/>
            <consortium name="The Broad Institute Genome Sequencing Center for Infectious Disease"/>
            <person name="Wu L."/>
            <person name="Ma J."/>
        </authorList>
    </citation>
    <scope>NUCLEOTIDE SEQUENCE [LARGE SCALE GENOMIC DNA]</scope>
    <source>
        <strain evidence="4">CCUG 50873</strain>
    </source>
</reference>
<dbReference type="EMBL" id="JBHTIL010000006">
    <property type="protein sequence ID" value="MFD0927675.1"/>
    <property type="molecule type" value="Genomic_DNA"/>
</dbReference>
<evidence type="ECO:0000313" key="3">
    <source>
        <dbReference type="EMBL" id="MFD0927675.1"/>
    </source>
</evidence>
<dbReference type="Pfam" id="PF00501">
    <property type="entry name" value="AMP-binding"/>
    <property type="match status" value="1"/>
</dbReference>
<dbReference type="PANTHER" id="PTHR24096">
    <property type="entry name" value="LONG-CHAIN-FATTY-ACID--COA LIGASE"/>
    <property type="match status" value="1"/>
</dbReference>
<feature type="region of interest" description="Disordered" evidence="1">
    <location>
        <begin position="474"/>
        <end position="498"/>
    </location>
</feature>
<organism evidence="3 4">
    <name type="scientific">Williamsia deligens</name>
    <dbReference type="NCBI Taxonomy" id="321325"/>
    <lineage>
        <taxon>Bacteria</taxon>
        <taxon>Bacillati</taxon>
        <taxon>Actinomycetota</taxon>
        <taxon>Actinomycetes</taxon>
        <taxon>Mycobacteriales</taxon>
        <taxon>Nocardiaceae</taxon>
        <taxon>Williamsia</taxon>
    </lineage>
</organism>
<proteinExistence type="predicted"/>
<evidence type="ECO:0000256" key="1">
    <source>
        <dbReference type="SAM" id="MobiDB-lite"/>
    </source>
</evidence>
<name>A0ABW3GDE6_9NOCA</name>
<feature type="compositionally biased region" description="Basic residues" evidence="1">
    <location>
        <begin position="480"/>
        <end position="489"/>
    </location>
</feature>
<dbReference type="Proteomes" id="UP001597068">
    <property type="component" value="Unassembled WGS sequence"/>
</dbReference>
<dbReference type="PANTHER" id="PTHR24096:SF323">
    <property type="entry name" value="BLR3536 PROTEIN"/>
    <property type="match status" value="1"/>
</dbReference>
<dbReference type="RefSeq" id="WP_253648163.1">
    <property type="nucleotide sequence ID" value="NZ_BAAAMO010000001.1"/>
</dbReference>
<dbReference type="InterPro" id="IPR000873">
    <property type="entry name" value="AMP-dep_synth/lig_dom"/>
</dbReference>
<protein>
    <submittedName>
        <fullName evidence="3">AMP-binding protein</fullName>
    </submittedName>
</protein>
<comment type="caution">
    <text evidence="3">The sequence shown here is derived from an EMBL/GenBank/DDBJ whole genome shotgun (WGS) entry which is preliminary data.</text>
</comment>
<dbReference type="InterPro" id="IPR042099">
    <property type="entry name" value="ANL_N_sf"/>
</dbReference>
<feature type="domain" description="AMP-dependent synthetase/ligase" evidence="2">
    <location>
        <begin position="21"/>
        <end position="351"/>
    </location>
</feature>
<evidence type="ECO:0000313" key="4">
    <source>
        <dbReference type="Proteomes" id="UP001597068"/>
    </source>
</evidence>
<evidence type="ECO:0000259" key="2">
    <source>
        <dbReference type="Pfam" id="PF00501"/>
    </source>
</evidence>